<evidence type="ECO:0000256" key="2">
    <source>
        <dbReference type="ARBA" id="ARBA00022448"/>
    </source>
</evidence>
<accession>A0A3S5DLA6</accession>
<evidence type="ECO:0000313" key="10">
    <source>
        <dbReference type="Proteomes" id="UP000275777"/>
    </source>
</evidence>
<evidence type="ECO:0000313" key="9">
    <source>
        <dbReference type="EMBL" id="VEB41352.1"/>
    </source>
</evidence>
<evidence type="ECO:0000256" key="7">
    <source>
        <dbReference type="SAM" id="Phobius"/>
    </source>
</evidence>
<organism evidence="9 10">
    <name type="scientific">Chromobacterium violaceum</name>
    <dbReference type="NCBI Taxonomy" id="536"/>
    <lineage>
        <taxon>Bacteria</taxon>
        <taxon>Pseudomonadati</taxon>
        <taxon>Pseudomonadota</taxon>
        <taxon>Betaproteobacteria</taxon>
        <taxon>Neisseriales</taxon>
        <taxon>Chromobacteriaceae</taxon>
        <taxon>Chromobacterium</taxon>
    </lineage>
</organism>
<dbReference type="GO" id="GO:0005886">
    <property type="term" value="C:plasma membrane"/>
    <property type="evidence" value="ECO:0007669"/>
    <property type="project" value="UniProtKB-SubCell"/>
</dbReference>
<evidence type="ECO:0000259" key="8">
    <source>
        <dbReference type="PROSITE" id="PS50850"/>
    </source>
</evidence>
<dbReference type="InterPro" id="IPR036259">
    <property type="entry name" value="MFS_trans_sf"/>
</dbReference>
<evidence type="ECO:0000256" key="5">
    <source>
        <dbReference type="ARBA" id="ARBA00022989"/>
    </source>
</evidence>
<dbReference type="InterPro" id="IPR020846">
    <property type="entry name" value="MFS_dom"/>
</dbReference>
<evidence type="ECO:0000256" key="6">
    <source>
        <dbReference type="ARBA" id="ARBA00023136"/>
    </source>
</evidence>
<feature type="domain" description="Major facilitator superfamily (MFS) profile" evidence="8">
    <location>
        <begin position="1"/>
        <end position="92"/>
    </location>
</feature>
<keyword evidence="5 7" id="KW-1133">Transmembrane helix</keyword>
<sequence length="99" mass="11091">MVILVLVLLSVISALTYGPLAAMMVELFPTRIRYTSMSLPYHLGNGWIGGLMPTVAFSLVVYTGDILYGLWYPIVVYAVSLAVSLLFLKETFRNDIHRH</sequence>
<keyword evidence="6 7" id="KW-0472">Membrane</keyword>
<protein>
    <submittedName>
        <fullName evidence="9">Proline/glycine betaine transporter</fullName>
    </submittedName>
</protein>
<proteinExistence type="predicted"/>
<feature type="transmembrane region" description="Helical" evidence="7">
    <location>
        <begin position="70"/>
        <end position="88"/>
    </location>
</feature>
<dbReference type="AlphaFoldDB" id="A0A3S5DLA6"/>
<evidence type="ECO:0000256" key="3">
    <source>
        <dbReference type="ARBA" id="ARBA00022475"/>
    </source>
</evidence>
<keyword evidence="2" id="KW-0813">Transport</keyword>
<dbReference type="GO" id="GO:0022857">
    <property type="term" value="F:transmembrane transporter activity"/>
    <property type="evidence" value="ECO:0007669"/>
    <property type="project" value="InterPro"/>
</dbReference>
<keyword evidence="3" id="KW-1003">Cell membrane</keyword>
<dbReference type="PANTHER" id="PTHR43045:SF7">
    <property type="entry name" value="MAJOR FACILITATOR SUPERFAMILY TRANSPORTER"/>
    <property type="match status" value="1"/>
</dbReference>
<feature type="transmembrane region" description="Helical" evidence="7">
    <location>
        <begin position="46"/>
        <end position="64"/>
    </location>
</feature>
<feature type="transmembrane region" description="Helical" evidence="7">
    <location>
        <begin position="6"/>
        <end position="25"/>
    </location>
</feature>
<gene>
    <name evidence="9" type="ORF">NCTC9695_01773</name>
</gene>
<dbReference type="PROSITE" id="PS50850">
    <property type="entry name" value="MFS"/>
    <property type="match status" value="1"/>
</dbReference>
<dbReference type="Gene3D" id="1.20.1250.20">
    <property type="entry name" value="MFS general substrate transporter like domains"/>
    <property type="match status" value="1"/>
</dbReference>
<evidence type="ECO:0000256" key="4">
    <source>
        <dbReference type="ARBA" id="ARBA00022692"/>
    </source>
</evidence>
<reference evidence="9 10" key="1">
    <citation type="submission" date="2018-12" db="EMBL/GenBank/DDBJ databases">
        <authorList>
            <consortium name="Pathogen Informatics"/>
        </authorList>
    </citation>
    <scope>NUCLEOTIDE SEQUENCE [LARGE SCALE GENOMIC DNA]</scope>
    <source>
        <strain evidence="9 10">NCTC9695</strain>
    </source>
</reference>
<dbReference type="PANTHER" id="PTHR43045">
    <property type="entry name" value="SHIKIMATE TRANSPORTER"/>
    <property type="match status" value="1"/>
</dbReference>
<dbReference type="Proteomes" id="UP000275777">
    <property type="component" value="Chromosome"/>
</dbReference>
<evidence type="ECO:0000256" key="1">
    <source>
        <dbReference type="ARBA" id="ARBA00004651"/>
    </source>
</evidence>
<dbReference type="EMBL" id="LR134182">
    <property type="protein sequence ID" value="VEB41352.1"/>
    <property type="molecule type" value="Genomic_DNA"/>
</dbReference>
<name>A0A3S5DLA6_CHRVL</name>
<keyword evidence="4 7" id="KW-0812">Transmembrane</keyword>
<dbReference type="SUPFAM" id="SSF103473">
    <property type="entry name" value="MFS general substrate transporter"/>
    <property type="match status" value="1"/>
</dbReference>
<comment type="subcellular location">
    <subcellularLocation>
        <location evidence="1">Cell membrane</location>
        <topology evidence="1">Multi-pass membrane protein</topology>
    </subcellularLocation>
</comment>